<reference evidence="4 5" key="1">
    <citation type="submission" date="2024-03" db="EMBL/GenBank/DDBJ databases">
        <title>Complete genome of BD2.</title>
        <authorList>
            <person name="Cao G."/>
        </authorList>
    </citation>
    <scope>NUCLEOTIDE SEQUENCE [LARGE SCALE GENOMIC DNA]</scope>
    <source>
        <strain evidence="4 5">BD2</strain>
    </source>
</reference>
<keyword evidence="2" id="KW-0998">Cell outer membrane</keyword>
<dbReference type="PROSITE" id="PS51257">
    <property type="entry name" value="PROKAR_LIPOPROTEIN"/>
    <property type="match status" value="1"/>
</dbReference>
<evidence type="ECO:0000256" key="2">
    <source>
        <dbReference type="PIRNR" id="PIRNR036893"/>
    </source>
</evidence>
<dbReference type="Proteomes" id="UP001476583">
    <property type="component" value="Chromosome"/>
</dbReference>
<dbReference type="InterPro" id="IPR012674">
    <property type="entry name" value="Calycin"/>
</dbReference>
<dbReference type="InterPro" id="IPR022271">
    <property type="entry name" value="Lipocalin_ApoD"/>
</dbReference>
<gene>
    <name evidence="4" type="ORF">WG219_01800</name>
</gene>
<comment type="function">
    <text evidence="2">Involved in the storage or transport of lipids necessary for membrane maintenance under stressful conditions. Displays a binding preference for lysophospholipids.</text>
</comment>
<protein>
    <recommendedName>
        <fullName evidence="2">Outer membrane lipoprotein Blc</fullName>
    </recommendedName>
</protein>
<dbReference type="SUPFAM" id="SSF50814">
    <property type="entry name" value="Lipocalins"/>
    <property type="match status" value="1"/>
</dbReference>
<comment type="similarity">
    <text evidence="1 2">Belongs to the calycin superfamily. Lipocalin family.</text>
</comment>
<comment type="subcellular location">
    <subcellularLocation>
        <location evidence="2">Cell outer membrane</location>
    </subcellularLocation>
</comment>
<dbReference type="InterPro" id="IPR000566">
    <property type="entry name" value="Lipocln_cytosolic_FA-bd_dom"/>
</dbReference>
<dbReference type="PRINTS" id="PR01171">
    <property type="entry name" value="BCTLIPOCALIN"/>
</dbReference>
<dbReference type="EMBL" id="CP148074">
    <property type="protein sequence ID" value="WXL26244.1"/>
    <property type="molecule type" value="Genomic_DNA"/>
</dbReference>
<feature type="domain" description="Lipocalin/cytosolic fatty-acid binding" evidence="3">
    <location>
        <begin position="32"/>
        <end position="175"/>
    </location>
</feature>
<name>A0ABZ2RM37_ECTME</name>
<dbReference type="Pfam" id="PF08212">
    <property type="entry name" value="Lipocalin_2"/>
    <property type="match status" value="1"/>
</dbReference>
<evidence type="ECO:0000313" key="4">
    <source>
        <dbReference type="EMBL" id="WXL26244.1"/>
    </source>
</evidence>
<evidence type="ECO:0000313" key="5">
    <source>
        <dbReference type="Proteomes" id="UP001476583"/>
    </source>
</evidence>
<comment type="subunit">
    <text evidence="2">Homodimer.</text>
</comment>
<feature type="chain" id="PRO_5045017894" description="Outer membrane lipoprotein Blc" evidence="2">
    <location>
        <begin position="20"/>
        <end position="182"/>
    </location>
</feature>
<sequence length="182" mass="20399">MRRLILLGAAALLAACANSGTGDVPPKTVDKVDLKRYQGVWYEQARLPMFFQRNCAQSEALYELQSDGSVGVTNTCITYKGEQQQAKGRAVLQSPDDSSKLWVSFGDGILSSLSKGHYWVLYLDHDYKTVLVGTPDRDNLWLLTRDKTMTAEQRSKLLDEATRRDYDTSKLIWRSSDASLGL</sequence>
<proteinExistence type="inferred from homology"/>
<dbReference type="InterPro" id="IPR047202">
    <property type="entry name" value="Lipocalin_Blc-like_dom"/>
</dbReference>
<dbReference type="Gene3D" id="2.40.128.20">
    <property type="match status" value="1"/>
</dbReference>
<accession>A0ABZ2RM37</accession>
<keyword evidence="2" id="KW-0472">Membrane</keyword>
<keyword evidence="2" id="KW-0732">Signal</keyword>
<feature type="signal peptide" evidence="2">
    <location>
        <begin position="1"/>
        <end position="19"/>
    </location>
</feature>
<dbReference type="PANTHER" id="PTHR10612:SF34">
    <property type="entry name" value="APOLIPOPROTEIN D"/>
    <property type="match status" value="1"/>
</dbReference>
<keyword evidence="2" id="KW-0446">Lipid-binding</keyword>
<dbReference type="PANTHER" id="PTHR10612">
    <property type="entry name" value="APOLIPOPROTEIN D"/>
    <property type="match status" value="1"/>
</dbReference>
<keyword evidence="2" id="KW-0449">Lipoprotein</keyword>
<evidence type="ECO:0000259" key="3">
    <source>
        <dbReference type="Pfam" id="PF08212"/>
    </source>
</evidence>
<dbReference type="CDD" id="cd19438">
    <property type="entry name" value="lipocalin_Blc-like"/>
    <property type="match status" value="1"/>
</dbReference>
<evidence type="ECO:0000256" key="1">
    <source>
        <dbReference type="ARBA" id="ARBA00006889"/>
    </source>
</evidence>
<dbReference type="PIRSF" id="PIRSF036893">
    <property type="entry name" value="Lipocalin_ApoD"/>
    <property type="match status" value="1"/>
</dbReference>
<keyword evidence="5" id="KW-1185">Reference proteome</keyword>
<organism evidence="4 5">
    <name type="scientific">Ectopseudomonas mendocina</name>
    <name type="common">Pseudomonas mendocina</name>
    <dbReference type="NCBI Taxonomy" id="300"/>
    <lineage>
        <taxon>Bacteria</taxon>
        <taxon>Pseudomonadati</taxon>
        <taxon>Pseudomonadota</taxon>
        <taxon>Gammaproteobacteria</taxon>
        <taxon>Pseudomonadales</taxon>
        <taxon>Pseudomonadaceae</taxon>
        <taxon>Ectopseudomonas</taxon>
    </lineage>
</organism>
<dbReference type="InterPro" id="IPR002446">
    <property type="entry name" value="Lipocalin_bac"/>
</dbReference>